<protein>
    <submittedName>
        <fullName evidence="1">Uncharacterized protein</fullName>
    </submittedName>
</protein>
<dbReference type="Proteomes" id="UP000579812">
    <property type="component" value="Unassembled WGS sequence"/>
</dbReference>
<organism evidence="1 2">
    <name type="scientific">Onychostoma macrolepis</name>
    <dbReference type="NCBI Taxonomy" id="369639"/>
    <lineage>
        <taxon>Eukaryota</taxon>
        <taxon>Metazoa</taxon>
        <taxon>Chordata</taxon>
        <taxon>Craniata</taxon>
        <taxon>Vertebrata</taxon>
        <taxon>Euteleostomi</taxon>
        <taxon>Actinopterygii</taxon>
        <taxon>Neopterygii</taxon>
        <taxon>Teleostei</taxon>
        <taxon>Ostariophysi</taxon>
        <taxon>Cypriniformes</taxon>
        <taxon>Cyprinidae</taxon>
        <taxon>Acrossocheilinae</taxon>
        <taxon>Onychostoma</taxon>
    </lineage>
</organism>
<gene>
    <name evidence="1" type="ORF">G5714_002782</name>
</gene>
<reference evidence="1 2" key="1">
    <citation type="submission" date="2020-04" db="EMBL/GenBank/DDBJ databases">
        <title>Chromosome-level genome assembly of a cyprinid fish Onychostoma macrolepis by integration of Nanopore Sequencing, Bionano and Hi-C technology.</title>
        <authorList>
            <person name="Wang D."/>
        </authorList>
    </citation>
    <scope>NUCLEOTIDE SEQUENCE [LARGE SCALE GENOMIC DNA]</scope>
    <source>
        <strain evidence="1">SWU-2019</strain>
        <tissue evidence="1">Muscle</tissue>
    </source>
</reference>
<name>A0A7J6D7P1_9TELE</name>
<dbReference type="EMBL" id="JAAMOB010000003">
    <property type="protein sequence ID" value="KAF4115293.1"/>
    <property type="molecule type" value="Genomic_DNA"/>
</dbReference>
<proteinExistence type="predicted"/>
<comment type="caution">
    <text evidence="1">The sequence shown here is derived from an EMBL/GenBank/DDBJ whole genome shotgun (WGS) entry which is preliminary data.</text>
</comment>
<evidence type="ECO:0000313" key="1">
    <source>
        <dbReference type="EMBL" id="KAF4115293.1"/>
    </source>
</evidence>
<dbReference type="AlphaFoldDB" id="A0A7J6D7P1"/>
<accession>A0A7J6D7P1</accession>
<sequence length="88" mass="9913">MVPRGRGNFHSSQYTIVKIKETACTKQEIEILGVSQSGDTYTLLSSDDEVYTVSAEFYTGNLTNFIDELPMKILVEHNNRIVNFIPLA</sequence>
<evidence type="ECO:0000313" key="2">
    <source>
        <dbReference type="Proteomes" id="UP000579812"/>
    </source>
</evidence>
<keyword evidence="2" id="KW-1185">Reference proteome</keyword>